<comment type="caution">
    <text evidence="1">The sequence shown here is derived from an EMBL/GenBank/DDBJ whole genome shotgun (WGS) entry which is preliminary data.</text>
</comment>
<gene>
    <name evidence="1" type="ORF">HAX54_034432</name>
</gene>
<name>A0ABS8VFE3_DATST</name>
<evidence type="ECO:0000313" key="1">
    <source>
        <dbReference type="EMBL" id="MCD9645471.1"/>
    </source>
</evidence>
<organism evidence="1 2">
    <name type="scientific">Datura stramonium</name>
    <name type="common">Jimsonweed</name>
    <name type="synonym">Common thornapple</name>
    <dbReference type="NCBI Taxonomy" id="4076"/>
    <lineage>
        <taxon>Eukaryota</taxon>
        <taxon>Viridiplantae</taxon>
        <taxon>Streptophyta</taxon>
        <taxon>Embryophyta</taxon>
        <taxon>Tracheophyta</taxon>
        <taxon>Spermatophyta</taxon>
        <taxon>Magnoliopsida</taxon>
        <taxon>eudicotyledons</taxon>
        <taxon>Gunneridae</taxon>
        <taxon>Pentapetalae</taxon>
        <taxon>asterids</taxon>
        <taxon>lamiids</taxon>
        <taxon>Solanales</taxon>
        <taxon>Solanaceae</taxon>
        <taxon>Solanoideae</taxon>
        <taxon>Datureae</taxon>
        <taxon>Datura</taxon>
    </lineage>
</organism>
<dbReference type="EMBL" id="JACEIK010004445">
    <property type="protein sequence ID" value="MCD9645471.1"/>
    <property type="molecule type" value="Genomic_DNA"/>
</dbReference>
<evidence type="ECO:0000313" key="2">
    <source>
        <dbReference type="Proteomes" id="UP000823775"/>
    </source>
</evidence>
<proteinExistence type="predicted"/>
<protein>
    <submittedName>
        <fullName evidence="1">Uncharacterized protein</fullName>
    </submittedName>
</protein>
<dbReference type="Proteomes" id="UP000823775">
    <property type="component" value="Unassembled WGS sequence"/>
</dbReference>
<reference evidence="1 2" key="1">
    <citation type="journal article" date="2021" name="BMC Genomics">
        <title>Datura genome reveals duplications of psychoactive alkaloid biosynthetic genes and high mutation rate following tissue culture.</title>
        <authorList>
            <person name="Rajewski A."/>
            <person name="Carter-House D."/>
            <person name="Stajich J."/>
            <person name="Litt A."/>
        </authorList>
    </citation>
    <scope>NUCLEOTIDE SEQUENCE [LARGE SCALE GENOMIC DNA]</scope>
    <source>
        <strain evidence="1">AR-01</strain>
    </source>
</reference>
<sequence length="90" mass="9525">SVASGGQWILEQSGAGTGGSLVLIRGPPVAFLFSIVGIYDQLVFCRYPPRLASADPQSASLLHMVASGFWRNPTLANCPRFTGSHFSSAQ</sequence>
<keyword evidence="2" id="KW-1185">Reference proteome</keyword>
<feature type="non-terminal residue" evidence="1">
    <location>
        <position position="1"/>
    </location>
</feature>
<accession>A0ABS8VFE3</accession>